<dbReference type="EMBL" id="UWPJ01000004">
    <property type="protein sequence ID" value="VCU67960.1"/>
    <property type="molecule type" value="Genomic_DNA"/>
</dbReference>
<proteinExistence type="predicted"/>
<evidence type="ECO:0000313" key="2">
    <source>
        <dbReference type="Proteomes" id="UP000277294"/>
    </source>
</evidence>
<reference evidence="1 2" key="1">
    <citation type="submission" date="2018-10" db="EMBL/GenBank/DDBJ databases">
        <authorList>
            <person name="Criscuolo A."/>
        </authorList>
    </citation>
    <scope>NUCLEOTIDE SEQUENCE [LARGE SCALE GENOMIC DNA]</scope>
    <source>
        <strain evidence="1">DnA1</strain>
    </source>
</reference>
<protein>
    <submittedName>
        <fullName evidence="1">CRISPR-associated protein Csy2</fullName>
    </submittedName>
</protein>
<dbReference type="Proteomes" id="UP000277294">
    <property type="component" value="Unassembled WGS sequence"/>
</dbReference>
<organism evidence="1 2">
    <name type="scientific">Pigmentiphaga humi</name>
    <dbReference type="NCBI Taxonomy" id="2478468"/>
    <lineage>
        <taxon>Bacteria</taxon>
        <taxon>Pseudomonadati</taxon>
        <taxon>Pseudomonadota</taxon>
        <taxon>Betaproteobacteria</taxon>
        <taxon>Burkholderiales</taxon>
        <taxon>Alcaligenaceae</taxon>
        <taxon>Pigmentiphaga</taxon>
    </lineage>
</organism>
<name>A0A3P4AX55_9BURK</name>
<dbReference type="Pfam" id="PF09614">
    <property type="entry name" value="Cas_Csy2"/>
    <property type="match status" value="1"/>
</dbReference>
<dbReference type="RefSeq" id="WP_124077197.1">
    <property type="nucleotide sequence ID" value="NZ_UWPJ01000004.1"/>
</dbReference>
<accession>A0A3P4AX55</accession>
<dbReference type="InterPro" id="IPR013398">
    <property type="entry name" value="CRISPR-assoc_prot_Csy2"/>
</dbReference>
<keyword evidence="2" id="KW-1185">Reference proteome</keyword>
<dbReference type="NCBIfam" id="TIGR02565">
    <property type="entry name" value="cas_Csy2"/>
    <property type="match status" value="1"/>
</dbReference>
<gene>
    <name evidence="1" type="primary">csy2</name>
    <name evidence="1" type="ORF">PIGHUM_00006</name>
</gene>
<dbReference type="OrthoDB" id="1550641at2"/>
<dbReference type="AlphaFoldDB" id="A0A3P4AX55"/>
<evidence type="ECO:0000313" key="1">
    <source>
        <dbReference type="EMBL" id="VCU67960.1"/>
    </source>
</evidence>
<sequence length="335" mass="37822">MSVSTQRGQGLLVLPHLNLQNVNAISSPLTHGFPSMTAFLGFMWALERALEKRGVSLAFDSVGVICHAYQEQVQNGYVKTFHLSRNPLDKNGSTAAIVEEGRMTLDVTLVFGTWGPEAREENLFFVDDDARGRTVALIEEVVATLRVAGGTVLPPGRMPGRRVRPYLLAWDEDDDLRDRQFRWLRRQWLPGTALVSRDDLLARRFEAMRAENPDANLLDAWLDLSRFNWRPVSTAEPAAEGAKVEWAHDRKGWIVPMPVGYSKLSELQPAGSVRHARDARTRFRFVESVYSVGEWIGPHRLDAIEDMLWYADTDADGGLYRCRNDYPQRLGTAVD</sequence>
<dbReference type="CDD" id="cd09736">
    <property type="entry name" value="Csy2_I-F"/>
    <property type="match status" value="1"/>
</dbReference>